<evidence type="ECO:0008006" key="4">
    <source>
        <dbReference type="Google" id="ProtNLM"/>
    </source>
</evidence>
<comment type="caution">
    <text evidence="2">The sequence shown here is derived from an EMBL/GenBank/DDBJ whole genome shotgun (WGS) entry which is preliminary data.</text>
</comment>
<protein>
    <recommendedName>
        <fullName evidence="4">SH3 domain-containing protein</fullName>
    </recommendedName>
</protein>
<accession>A0ABS6LWF7</accession>
<sequence length="240" mass="27477">MMRNKYFRVFFGAAFIYSSYSIALSSNCNLQVCSGFNTPESFKNTINEGYENLEVTTILNKRYAVATTTNDVNKCSVLFPISEQGISNYPINFHKNPFCNYSVVNGKVVSSWKDGAKWHEDIYEVNNGSWSLFIRDECIGCDIVKRTLYENDKPKNTLLLKDGYDFTKRIKITGVISTEKSMLFKTSNPNNKSKSYLIKGDVFNLIDMSPDGNYYKISYLMKSGKNLEGWISYNDFSIED</sequence>
<keyword evidence="1" id="KW-0732">Signal</keyword>
<evidence type="ECO:0000256" key="1">
    <source>
        <dbReference type="SAM" id="SignalP"/>
    </source>
</evidence>
<dbReference type="Proteomes" id="UP000734343">
    <property type="component" value="Unassembled WGS sequence"/>
</dbReference>
<dbReference type="EMBL" id="JAFMOW010000064">
    <property type="protein sequence ID" value="MBU9856417.1"/>
    <property type="molecule type" value="Genomic_DNA"/>
</dbReference>
<organism evidence="2 3">
    <name type="scientific">Rahnella bonaserana</name>
    <dbReference type="NCBI Taxonomy" id="2816248"/>
    <lineage>
        <taxon>Bacteria</taxon>
        <taxon>Pseudomonadati</taxon>
        <taxon>Pseudomonadota</taxon>
        <taxon>Gammaproteobacteria</taxon>
        <taxon>Enterobacterales</taxon>
        <taxon>Yersiniaceae</taxon>
        <taxon>Rahnella</taxon>
    </lineage>
</organism>
<keyword evidence="3" id="KW-1185">Reference proteome</keyword>
<gene>
    <name evidence="2" type="ORF">J1778_14150</name>
</gene>
<evidence type="ECO:0000313" key="2">
    <source>
        <dbReference type="EMBL" id="MBU9856417.1"/>
    </source>
</evidence>
<proteinExistence type="predicted"/>
<evidence type="ECO:0000313" key="3">
    <source>
        <dbReference type="Proteomes" id="UP000734343"/>
    </source>
</evidence>
<feature type="chain" id="PRO_5047212821" description="SH3 domain-containing protein" evidence="1">
    <location>
        <begin position="24"/>
        <end position="240"/>
    </location>
</feature>
<dbReference type="RefSeq" id="WP_217173704.1">
    <property type="nucleotide sequence ID" value="NZ_JAFMOW010000064.1"/>
</dbReference>
<reference evidence="2 3" key="1">
    <citation type="submission" date="2021-03" db="EMBL/GenBank/DDBJ databases">
        <title>Five novel Rahnella species.</title>
        <authorList>
            <person name="Brady C."/>
            <person name="Asselin J."/>
            <person name="Beer S."/>
            <person name="Bruberg M.B."/>
            <person name="Crampton B."/>
            <person name="Venter S."/>
            <person name="Arnold D."/>
            <person name="Denman S."/>
        </authorList>
    </citation>
    <scope>NUCLEOTIDE SEQUENCE [LARGE SCALE GENOMIC DNA]</scope>
    <source>
        <strain evidence="2 3">H11b</strain>
    </source>
</reference>
<feature type="signal peptide" evidence="1">
    <location>
        <begin position="1"/>
        <end position="23"/>
    </location>
</feature>
<name>A0ABS6LWF7_9GAMM</name>